<evidence type="ECO:0000313" key="1">
    <source>
        <dbReference type="EMBL" id="SVA06760.1"/>
    </source>
</evidence>
<gene>
    <name evidence="1" type="ORF">METZ01_LOCUS59614</name>
</gene>
<protein>
    <submittedName>
        <fullName evidence="1">Uncharacterized protein</fullName>
    </submittedName>
</protein>
<reference evidence="1" key="1">
    <citation type="submission" date="2018-05" db="EMBL/GenBank/DDBJ databases">
        <authorList>
            <person name="Lanie J.A."/>
            <person name="Ng W.-L."/>
            <person name="Kazmierczak K.M."/>
            <person name="Andrzejewski T.M."/>
            <person name="Davidsen T.M."/>
            <person name="Wayne K.J."/>
            <person name="Tettelin H."/>
            <person name="Glass J.I."/>
            <person name="Rusch D."/>
            <person name="Podicherti R."/>
            <person name="Tsui H.-C.T."/>
            <person name="Winkler M.E."/>
        </authorList>
    </citation>
    <scope>NUCLEOTIDE SEQUENCE</scope>
</reference>
<dbReference type="EMBL" id="UINC01003488">
    <property type="protein sequence ID" value="SVA06760.1"/>
    <property type="molecule type" value="Genomic_DNA"/>
</dbReference>
<dbReference type="AlphaFoldDB" id="A0A381SRX5"/>
<name>A0A381SRX5_9ZZZZ</name>
<proteinExistence type="predicted"/>
<sequence length="215" mass="23106">MYKKIILYVLVIITGITSLFAQEQEDGSTWGVSCDIYNRYVWRGTDFGTSPSIQPGLTYTTGNLTLGAWSAWQFSGQGSENDLYASYSISDYSITITDYYFPGTTSLGNFNETASDTGAHNIELSLGGSFSGIGLTAATFVVEPGFYGAFDTDKAPMSKYINISYGPFMLGFGDGGYTSDGKFAPIEVGVSASNEKYSCSWILNPDSGLAFLVVG</sequence>
<accession>A0A381SRX5</accession>
<organism evidence="1">
    <name type="scientific">marine metagenome</name>
    <dbReference type="NCBI Taxonomy" id="408172"/>
    <lineage>
        <taxon>unclassified sequences</taxon>
        <taxon>metagenomes</taxon>
        <taxon>ecological metagenomes</taxon>
    </lineage>
</organism>
<feature type="non-terminal residue" evidence="1">
    <location>
        <position position="215"/>
    </location>
</feature>